<name>A0A1G7NK88_9BRAD</name>
<accession>A0A1G7NK88</accession>
<protein>
    <submittedName>
        <fullName evidence="1">Uncharacterized protein</fullName>
    </submittedName>
</protein>
<evidence type="ECO:0000313" key="2">
    <source>
        <dbReference type="Proteomes" id="UP000199245"/>
    </source>
</evidence>
<dbReference type="AlphaFoldDB" id="A0A1G7NK88"/>
<dbReference type="RefSeq" id="WP_092090162.1">
    <property type="nucleotide sequence ID" value="NZ_FMZW01000071.1"/>
</dbReference>
<dbReference type="Proteomes" id="UP000199245">
    <property type="component" value="Unassembled WGS sequence"/>
</dbReference>
<dbReference type="EMBL" id="FMZW01000071">
    <property type="protein sequence ID" value="SDF74317.1"/>
    <property type="molecule type" value="Genomic_DNA"/>
</dbReference>
<sequence>MGRIAPPHTYKQVIQAEIANEILNTARSIIYSRIYQIEQSDPAEVNRLQQKAHEIHVLQRSFGVTDDAVIADIIATWGERIRDRERFLREF</sequence>
<reference evidence="1 2" key="1">
    <citation type="submission" date="2016-10" db="EMBL/GenBank/DDBJ databases">
        <authorList>
            <person name="de Groot N.N."/>
        </authorList>
    </citation>
    <scope>NUCLEOTIDE SEQUENCE [LARGE SCALE GENOMIC DNA]</scope>
    <source>
        <strain evidence="1 2">R5</strain>
    </source>
</reference>
<proteinExistence type="predicted"/>
<organism evidence="1 2">
    <name type="scientific">Bradyrhizobium brasilense</name>
    <dbReference type="NCBI Taxonomy" id="1419277"/>
    <lineage>
        <taxon>Bacteria</taxon>
        <taxon>Pseudomonadati</taxon>
        <taxon>Pseudomonadota</taxon>
        <taxon>Alphaproteobacteria</taxon>
        <taxon>Hyphomicrobiales</taxon>
        <taxon>Nitrobacteraceae</taxon>
        <taxon>Bradyrhizobium</taxon>
    </lineage>
</organism>
<gene>
    <name evidence="1" type="ORF">SAMN05216337_10713</name>
</gene>
<evidence type="ECO:0000313" key="1">
    <source>
        <dbReference type="EMBL" id="SDF74317.1"/>
    </source>
</evidence>